<evidence type="ECO:0000256" key="1">
    <source>
        <dbReference type="SAM" id="MobiDB-lite"/>
    </source>
</evidence>
<protein>
    <submittedName>
        <fullName evidence="2">Uncharacterized protein</fullName>
    </submittedName>
</protein>
<evidence type="ECO:0000313" key="2">
    <source>
        <dbReference type="EMBL" id="ETZ07260.1"/>
    </source>
</evidence>
<dbReference type="EMBL" id="AWTR02000055">
    <property type="protein sequence ID" value="ETZ07260.1"/>
    <property type="molecule type" value="Genomic_DNA"/>
</dbReference>
<dbReference type="OrthoDB" id="7597143at2"/>
<gene>
    <name evidence="2" type="ORF">P618_200534</name>
</gene>
<proteinExistence type="predicted"/>
<accession>W6TH45</accession>
<dbReference type="Pfam" id="PF13479">
    <property type="entry name" value="AAA_24"/>
    <property type="match status" value="1"/>
</dbReference>
<keyword evidence="3" id="KW-1185">Reference proteome</keyword>
<comment type="caution">
    <text evidence="2">The sequence shown here is derived from an EMBL/GenBank/DDBJ whole genome shotgun (WGS) entry which is preliminary data.</text>
</comment>
<dbReference type="STRING" id="1399147.P618_200534"/>
<reference evidence="2 3" key="1">
    <citation type="journal article" date="2014" name="FEMS Microbiol. Lett.">
        <title>Draft genome sequences of three Holospora species (Holospora obtusa, Holospora undulata, and Holospora elegans), endonuclear symbiotic bacteria of the ciliate Paramecium caudatum.</title>
        <authorList>
            <person name="Dohra H."/>
            <person name="Tanaka K."/>
            <person name="Suzuki T."/>
            <person name="Fujishima M."/>
            <person name="Suzuki H."/>
        </authorList>
    </citation>
    <scope>NUCLEOTIDE SEQUENCE [LARGE SCALE GENOMIC DNA]</scope>
    <source>
        <strain evidence="2 3">F1</strain>
    </source>
</reference>
<sequence length="290" mass="32131">MSMKIISADQRLKQQTGVKMVIFGGFGIGKTRLLTTLDEPTLCIDLEAGLLAVQDWQGDAISIRTWNEARDIACLIGGPNPALRPDQPYSQKHYEYVCAHYGAPTAMEKYKCIFIDSITVASRLCLTWAKSQPESFSDKTGRSDTRAAYGLLASEMMAWLNQFQHIPQKDVILVGILEQRLDDFNRPLWVPQCEGSKTANEIPGVLDEVISMVAMKTEDAPDKRAFVCQTLNPWGYPAKDRSGRLEMVEEAHLGKLLKKIKTSPAKNQISTPDLAEESSATRGIKGAPTL</sequence>
<dbReference type="eggNOG" id="COG1100">
    <property type="taxonomic scope" value="Bacteria"/>
</dbReference>
<name>W6TH45_HOLOB</name>
<feature type="region of interest" description="Disordered" evidence="1">
    <location>
        <begin position="267"/>
        <end position="290"/>
    </location>
</feature>
<organism evidence="2 3">
    <name type="scientific">Holospora obtusa F1</name>
    <dbReference type="NCBI Taxonomy" id="1399147"/>
    <lineage>
        <taxon>Bacteria</taxon>
        <taxon>Pseudomonadati</taxon>
        <taxon>Pseudomonadota</taxon>
        <taxon>Alphaproteobacteria</taxon>
        <taxon>Holosporales</taxon>
        <taxon>Holosporaceae</taxon>
        <taxon>Holospora</taxon>
    </lineage>
</organism>
<dbReference type="Proteomes" id="UP000019112">
    <property type="component" value="Unassembled WGS sequence"/>
</dbReference>
<dbReference type="AlphaFoldDB" id="W6TH45"/>
<dbReference type="RefSeq" id="WP_021827723.1">
    <property type="nucleotide sequence ID" value="NZ_AWTR02000055.1"/>
</dbReference>
<evidence type="ECO:0000313" key="3">
    <source>
        <dbReference type="Proteomes" id="UP000019112"/>
    </source>
</evidence>